<gene>
    <name evidence="1" type="ORF">AK88_01793</name>
</gene>
<dbReference type="Gene3D" id="2.170.130.20">
    <property type="entry name" value="LCCL-like domain"/>
    <property type="match status" value="1"/>
</dbReference>
<organism evidence="1 2">
    <name type="scientific">Plasmodium fragile</name>
    <dbReference type="NCBI Taxonomy" id="5857"/>
    <lineage>
        <taxon>Eukaryota</taxon>
        <taxon>Sar</taxon>
        <taxon>Alveolata</taxon>
        <taxon>Apicomplexa</taxon>
        <taxon>Aconoidasida</taxon>
        <taxon>Haemosporida</taxon>
        <taxon>Plasmodiidae</taxon>
        <taxon>Plasmodium</taxon>
        <taxon>Plasmodium (Plasmodium)</taxon>
    </lineage>
</organism>
<dbReference type="InterPro" id="IPR036609">
    <property type="entry name" value="LCCL_sf"/>
</dbReference>
<dbReference type="AlphaFoldDB" id="A0A0D9QN79"/>
<name>A0A0D9QN79_PLAFR</name>
<evidence type="ECO:0000313" key="2">
    <source>
        <dbReference type="Proteomes" id="UP000054561"/>
    </source>
</evidence>
<dbReference type="Proteomes" id="UP000054561">
    <property type="component" value="Unassembled WGS sequence"/>
</dbReference>
<proteinExistence type="predicted"/>
<dbReference type="GeneID" id="24267107"/>
<protein>
    <submittedName>
        <fullName evidence="1">Uncharacterized protein</fullName>
    </submittedName>
</protein>
<evidence type="ECO:0000313" key="1">
    <source>
        <dbReference type="EMBL" id="KJP88514.1"/>
    </source>
</evidence>
<dbReference type="VEuPathDB" id="PlasmoDB:AK88_01793"/>
<accession>A0A0D9QN79</accession>
<dbReference type="EMBL" id="KQ001660">
    <property type="protein sequence ID" value="KJP88514.1"/>
    <property type="molecule type" value="Genomic_DNA"/>
</dbReference>
<reference evidence="1 2" key="1">
    <citation type="submission" date="2014-03" db="EMBL/GenBank/DDBJ databases">
        <title>The Genome Sequence of Plasmodium fragile nilgiri.</title>
        <authorList>
            <consortium name="The Broad Institute Genomics Platform"/>
            <consortium name="The Broad Institute Genome Sequencing Center for Infectious Disease"/>
            <person name="Neafsey D."/>
            <person name="Duraisingh M."/>
            <person name="Young S.K."/>
            <person name="Zeng Q."/>
            <person name="Gargeya S."/>
            <person name="Abouelleil A."/>
            <person name="Alvarado L."/>
            <person name="Chapman S.B."/>
            <person name="Gainer-Dewar J."/>
            <person name="Goldberg J."/>
            <person name="Griggs A."/>
            <person name="Gujja S."/>
            <person name="Hansen M."/>
            <person name="Howarth C."/>
            <person name="Imamovic A."/>
            <person name="Larimer J."/>
            <person name="Pearson M."/>
            <person name="Poon T.W."/>
            <person name="Priest M."/>
            <person name="Roberts A."/>
            <person name="Saif S."/>
            <person name="Shea T."/>
            <person name="Sykes S."/>
            <person name="Wortman J."/>
            <person name="Nusbaum C."/>
            <person name="Birren B."/>
        </authorList>
    </citation>
    <scope>NUCLEOTIDE SEQUENCE [LARGE SCALE GENOMIC DNA]</scope>
    <source>
        <strain evidence="2">nilgiri</strain>
    </source>
</reference>
<sequence>MEGKIWGTNIYSPSFYSMQSGHTFWSLIKSRGLVDMAVGSAVDKFTGATQNGIESHSSDRLTRSLTFSTHAK</sequence>
<keyword evidence="2" id="KW-1185">Reference proteome</keyword>
<dbReference type="RefSeq" id="XP_012334851.1">
    <property type="nucleotide sequence ID" value="XM_012479428.1"/>
</dbReference>
<dbReference type="SUPFAM" id="SSF69848">
    <property type="entry name" value="LCCL domain"/>
    <property type="match status" value="1"/>
</dbReference>